<accession>A0A415E6I4</accession>
<dbReference type="AlphaFoldDB" id="A0A415E6I4"/>
<dbReference type="NCBIfam" id="TIGR00797">
    <property type="entry name" value="matE"/>
    <property type="match status" value="1"/>
</dbReference>
<proteinExistence type="inferred from homology"/>
<feature type="transmembrane region" description="Helical" evidence="13">
    <location>
        <begin position="385"/>
        <end position="407"/>
    </location>
</feature>
<evidence type="ECO:0000256" key="13">
    <source>
        <dbReference type="SAM" id="Phobius"/>
    </source>
</evidence>
<evidence type="ECO:0000256" key="2">
    <source>
        <dbReference type="ARBA" id="ARBA00004651"/>
    </source>
</evidence>
<keyword evidence="8 13" id="KW-0812">Transmembrane</keyword>
<dbReference type="Pfam" id="PF01554">
    <property type="entry name" value="MatE"/>
    <property type="match status" value="2"/>
</dbReference>
<keyword evidence="7" id="KW-1003">Cell membrane</keyword>
<sequence>MNKSYDFTEGALLRPLLFFSLPIMGAVLLQSLYGAVDTLIVGRFGDASSVSAVATGSQIMQTINGIVTGMTMGTTVAIGQKIGEKDDDGAGRTVGATLWIFVFIAIAITVLLFGFARPLAALLHTPAESFDKTVSYVNICALGAVFTTAYNVISGIMRGIGNAALPLIFVSIACITNILGDLLLVGLLGMDASGAAIATVSAQGLSALLSLLIIGKQGLPFAFSLRSLHFDRHAAGQILCLGTPIAAQDALSNLSFLIITAIINSLGVVYSASIGVGERITFFANLLPMTFISSMSAVTAQNIGAGKHDRAVKALRSAALVCVGISLLMSCTLLFFGDVLSGLFTSDEAVISGSALYLKAYALDCPIVAVLFCFIGYFNGCGKTFFVMVQGLTSAFLVRIPVSYLVSQLPEMNMFQIGLAPPAAALVSLVISVGYYWKTRTSTRIPIKK</sequence>
<evidence type="ECO:0000313" key="15">
    <source>
        <dbReference type="Proteomes" id="UP000284841"/>
    </source>
</evidence>
<comment type="similarity">
    <text evidence="3">Belongs to the multi antimicrobial extrusion (MATE) (TC 2.A.66.1) family.</text>
</comment>
<feature type="transmembrane region" description="Helical" evidence="13">
    <location>
        <begin position="194"/>
        <end position="214"/>
    </location>
</feature>
<keyword evidence="10" id="KW-0406">Ion transport</keyword>
<reference evidence="14 15" key="1">
    <citation type="submission" date="2018-08" db="EMBL/GenBank/DDBJ databases">
        <title>A genome reference for cultivated species of the human gut microbiota.</title>
        <authorList>
            <person name="Zou Y."/>
            <person name="Xue W."/>
            <person name="Luo G."/>
        </authorList>
    </citation>
    <scope>NUCLEOTIDE SEQUENCE [LARGE SCALE GENOMIC DNA]</scope>
    <source>
        <strain evidence="14 15">AM07-24</strain>
    </source>
</reference>
<keyword evidence="11 13" id="KW-0472">Membrane</keyword>
<evidence type="ECO:0000256" key="3">
    <source>
        <dbReference type="ARBA" id="ARBA00010199"/>
    </source>
</evidence>
<evidence type="ECO:0000256" key="7">
    <source>
        <dbReference type="ARBA" id="ARBA00022475"/>
    </source>
</evidence>
<comment type="function">
    <text evidence="1">Multidrug efflux pump.</text>
</comment>
<evidence type="ECO:0000256" key="12">
    <source>
        <dbReference type="ARBA" id="ARBA00031636"/>
    </source>
</evidence>
<evidence type="ECO:0000256" key="8">
    <source>
        <dbReference type="ARBA" id="ARBA00022692"/>
    </source>
</evidence>
<dbReference type="GO" id="GO:0006811">
    <property type="term" value="P:monoatomic ion transport"/>
    <property type="evidence" value="ECO:0007669"/>
    <property type="project" value="UniProtKB-KW"/>
</dbReference>
<dbReference type="GO" id="GO:0015297">
    <property type="term" value="F:antiporter activity"/>
    <property type="evidence" value="ECO:0007669"/>
    <property type="project" value="UniProtKB-KW"/>
</dbReference>
<evidence type="ECO:0000256" key="6">
    <source>
        <dbReference type="ARBA" id="ARBA00022449"/>
    </source>
</evidence>
<evidence type="ECO:0000313" key="14">
    <source>
        <dbReference type="EMBL" id="RHJ89381.1"/>
    </source>
</evidence>
<feature type="transmembrane region" description="Helical" evidence="13">
    <location>
        <begin position="165"/>
        <end position="188"/>
    </location>
</feature>
<dbReference type="OrthoDB" id="9776324at2"/>
<dbReference type="PANTHER" id="PTHR43298">
    <property type="entry name" value="MULTIDRUG RESISTANCE PROTEIN NORM-RELATED"/>
    <property type="match status" value="1"/>
</dbReference>
<feature type="transmembrane region" description="Helical" evidence="13">
    <location>
        <begin position="317"/>
        <end position="336"/>
    </location>
</feature>
<feature type="transmembrane region" description="Helical" evidence="13">
    <location>
        <begin position="94"/>
        <end position="116"/>
    </location>
</feature>
<dbReference type="GO" id="GO:0042910">
    <property type="term" value="F:xenobiotic transmembrane transporter activity"/>
    <property type="evidence" value="ECO:0007669"/>
    <property type="project" value="InterPro"/>
</dbReference>
<evidence type="ECO:0000256" key="11">
    <source>
        <dbReference type="ARBA" id="ARBA00023136"/>
    </source>
</evidence>
<keyword evidence="15" id="KW-1185">Reference proteome</keyword>
<evidence type="ECO:0000256" key="1">
    <source>
        <dbReference type="ARBA" id="ARBA00003408"/>
    </source>
</evidence>
<evidence type="ECO:0000256" key="4">
    <source>
        <dbReference type="ARBA" id="ARBA00020268"/>
    </source>
</evidence>
<keyword evidence="5" id="KW-0813">Transport</keyword>
<dbReference type="STRING" id="1776384.GCA_900086585_02692"/>
<keyword evidence="6" id="KW-0050">Antiport</keyword>
<feature type="transmembrane region" description="Helical" evidence="13">
    <location>
        <begin position="136"/>
        <end position="153"/>
    </location>
</feature>
<feature type="transmembrane region" description="Helical" evidence="13">
    <location>
        <begin position="419"/>
        <end position="437"/>
    </location>
</feature>
<protein>
    <recommendedName>
        <fullName evidence="4">Probable multidrug resistance protein NorM</fullName>
    </recommendedName>
    <alternativeName>
        <fullName evidence="12">Multidrug-efflux transporter</fullName>
    </alternativeName>
</protein>
<dbReference type="Proteomes" id="UP000284841">
    <property type="component" value="Unassembled WGS sequence"/>
</dbReference>
<comment type="subcellular location">
    <subcellularLocation>
        <location evidence="2">Cell membrane</location>
        <topology evidence="2">Multi-pass membrane protein</topology>
    </subcellularLocation>
</comment>
<dbReference type="PIRSF" id="PIRSF006603">
    <property type="entry name" value="DinF"/>
    <property type="match status" value="1"/>
</dbReference>
<gene>
    <name evidence="14" type="ORF">DW099_02045</name>
</gene>
<feature type="transmembrane region" description="Helical" evidence="13">
    <location>
        <begin position="254"/>
        <end position="276"/>
    </location>
</feature>
<dbReference type="CDD" id="cd13138">
    <property type="entry name" value="MATE_yoeA_like"/>
    <property type="match status" value="1"/>
</dbReference>
<organism evidence="14 15">
    <name type="scientific">Emergencia timonensis</name>
    <dbReference type="NCBI Taxonomy" id="1776384"/>
    <lineage>
        <taxon>Bacteria</taxon>
        <taxon>Bacillati</taxon>
        <taxon>Bacillota</taxon>
        <taxon>Clostridia</taxon>
        <taxon>Peptostreptococcales</taxon>
        <taxon>Anaerovoracaceae</taxon>
        <taxon>Emergencia</taxon>
    </lineage>
</organism>
<feature type="transmembrane region" description="Helical" evidence="13">
    <location>
        <begin position="12"/>
        <end position="33"/>
    </location>
</feature>
<feature type="transmembrane region" description="Helical" evidence="13">
    <location>
        <begin position="356"/>
        <end position="378"/>
    </location>
</feature>
<dbReference type="EMBL" id="QRMS01000001">
    <property type="protein sequence ID" value="RHJ89381.1"/>
    <property type="molecule type" value="Genomic_DNA"/>
</dbReference>
<dbReference type="PANTHER" id="PTHR43298:SF2">
    <property type="entry name" value="FMN_FAD EXPORTER YEEO-RELATED"/>
    <property type="match status" value="1"/>
</dbReference>
<dbReference type="InterPro" id="IPR050222">
    <property type="entry name" value="MATE_MdtK"/>
</dbReference>
<feature type="transmembrane region" description="Helical" evidence="13">
    <location>
        <begin position="282"/>
        <end position="305"/>
    </location>
</feature>
<evidence type="ECO:0000256" key="10">
    <source>
        <dbReference type="ARBA" id="ARBA00023065"/>
    </source>
</evidence>
<dbReference type="RefSeq" id="WP_118333485.1">
    <property type="nucleotide sequence ID" value="NZ_AP025567.1"/>
</dbReference>
<evidence type="ECO:0000256" key="5">
    <source>
        <dbReference type="ARBA" id="ARBA00022448"/>
    </source>
</evidence>
<dbReference type="InterPro" id="IPR002528">
    <property type="entry name" value="MATE_fam"/>
</dbReference>
<name>A0A415E6I4_9FIRM</name>
<evidence type="ECO:0000256" key="9">
    <source>
        <dbReference type="ARBA" id="ARBA00022989"/>
    </source>
</evidence>
<dbReference type="InterPro" id="IPR048279">
    <property type="entry name" value="MdtK-like"/>
</dbReference>
<dbReference type="GO" id="GO:0005886">
    <property type="term" value="C:plasma membrane"/>
    <property type="evidence" value="ECO:0007669"/>
    <property type="project" value="UniProtKB-SubCell"/>
</dbReference>
<keyword evidence="9 13" id="KW-1133">Transmembrane helix</keyword>
<comment type="caution">
    <text evidence="14">The sequence shown here is derived from an EMBL/GenBank/DDBJ whole genome shotgun (WGS) entry which is preliminary data.</text>
</comment>